<keyword evidence="3" id="KW-1185">Reference proteome</keyword>
<dbReference type="EMBL" id="HE774682">
    <property type="protein sequence ID" value="CCG52506.1"/>
    <property type="molecule type" value="Genomic_DNA"/>
</dbReference>
<dbReference type="SUPFAM" id="SSF48726">
    <property type="entry name" value="Immunoglobulin"/>
    <property type="match status" value="1"/>
</dbReference>
<evidence type="ECO:0008006" key="4">
    <source>
        <dbReference type="Google" id="ProtNLM"/>
    </source>
</evidence>
<dbReference type="KEGG" id="fin:KQS_02575"/>
<dbReference type="eggNOG" id="COG1361">
    <property type="taxonomic scope" value="Bacteria"/>
</dbReference>
<gene>
    <name evidence="2" type="ordered locus">KQS_02575</name>
</gene>
<reference evidence="2 3" key="1">
    <citation type="journal article" date="2012" name="J. Bacteriol.">
        <title>Complete Genome Sequence of Flavobacterium indicum GPSTA100-9T, Isolated from Warm Spring Water.</title>
        <authorList>
            <person name="Barbier P."/>
            <person name="Houel A."/>
            <person name="Loux V."/>
            <person name="Poulain J."/>
            <person name="Bernardet J.F."/>
            <person name="Touchon M."/>
            <person name="Duchaud E."/>
        </authorList>
    </citation>
    <scope>NUCLEOTIDE SEQUENCE [LARGE SCALE GENOMIC DNA]</scope>
    <source>
        <strain evidence="3">DSM 17447 / CIP 109464 / GPTSA100-9</strain>
    </source>
</reference>
<name>H8XSC1_FLAIG</name>
<dbReference type="Pfam" id="PF13585">
    <property type="entry name" value="CHU_C"/>
    <property type="match status" value="1"/>
</dbReference>
<dbReference type="PATRIC" id="fig|1094466.5.peg.510"/>
<dbReference type="Gene3D" id="2.60.40.10">
    <property type="entry name" value="Immunoglobulins"/>
    <property type="match status" value="2"/>
</dbReference>
<keyword evidence="1" id="KW-0732">Signal</keyword>
<dbReference type="InterPro" id="IPR036179">
    <property type="entry name" value="Ig-like_dom_sf"/>
</dbReference>
<evidence type="ECO:0000313" key="3">
    <source>
        <dbReference type="Proteomes" id="UP000007599"/>
    </source>
</evidence>
<dbReference type="Proteomes" id="UP000007599">
    <property type="component" value="Chromosome I"/>
</dbReference>
<dbReference type="HOGENOM" id="CLU_275173_0_0_10"/>
<dbReference type="NCBIfam" id="TIGR04131">
    <property type="entry name" value="Bac_Flav_CTERM"/>
    <property type="match status" value="1"/>
</dbReference>
<feature type="chain" id="PRO_5003617335" description="Gliding motility-associated C-terminal domain-containing protein" evidence="1">
    <location>
        <begin position="20"/>
        <end position="1161"/>
    </location>
</feature>
<dbReference type="STRING" id="1094466.KQS_02575"/>
<reference evidence="3" key="2">
    <citation type="submission" date="2012-03" db="EMBL/GenBank/DDBJ databases">
        <title>Complete genome sequence of Flavobacterium indicum GPTSA100-9T, isolated from warm spring water.</title>
        <authorList>
            <person name="Barbier P."/>
            <person name="Houel A."/>
            <person name="Loux V."/>
            <person name="Poulain J."/>
            <person name="Bernardet J.-F."/>
            <person name="Touchon M."/>
            <person name="Duchaud E."/>
        </authorList>
    </citation>
    <scope>NUCLEOTIDE SEQUENCE [LARGE SCALE GENOMIC DNA]</scope>
    <source>
        <strain evidence="3">DSM 17447 / CIP 109464 / GPTSA100-9</strain>
    </source>
</reference>
<evidence type="ECO:0000256" key="1">
    <source>
        <dbReference type="SAM" id="SignalP"/>
    </source>
</evidence>
<dbReference type="eggNOG" id="COG3291">
    <property type="taxonomic scope" value="Bacteria"/>
</dbReference>
<accession>H8XSC1</accession>
<organism evidence="2 3">
    <name type="scientific">Flavobacterium indicum (strain DSM 17447 / CIP 109464 / GPTSA100-9)</name>
    <dbReference type="NCBI Taxonomy" id="1094466"/>
    <lineage>
        <taxon>Bacteria</taxon>
        <taxon>Pseudomonadati</taxon>
        <taxon>Bacteroidota</taxon>
        <taxon>Flavobacteriia</taxon>
        <taxon>Flavobacteriales</taxon>
        <taxon>Flavobacteriaceae</taxon>
        <taxon>Flavobacterium</taxon>
    </lineage>
</organism>
<feature type="signal peptide" evidence="1">
    <location>
        <begin position="1"/>
        <end position="19"/>
    </location>
</feature>
<sequence>MCFRAFFIVALLSIQSLFAQLSNFTFQVNASNETCLGNGSLNFLVTNTTPGAALTYSVYLLPNITTPIAVTTNTTLTGLNSGVYQVVATQTLGANSGTQQQNATIINTIQNLSYTISGVKPICGNEGVLTVNVNSGNPVTYQIINGPITTGIQNTNVFNNLPVGQYQIRVVDACGNAVIQTYTLLQSLPGLNIDFGTVVPPLIDCNTLKVSNYFAALSGFTIAYPINFQYTVFPPGGGTPVVLNQSVNSGNVVLQNIPFHNGQQYYYNLVATDACGNVYTLNNNPVNRKFDIALSVNNLNCSTKQIEITPSYFIAPYTINFTSFPSGFNPIAYNGLHPGPFLGNSTAYGGVGNSIPLGSYTITVTDACGRTASKSINVQNIPAMSTYIASSDGCGKVMVTLSTVLMQSVSIISAPNGFPNSLPYDVTSFIDPVSNNLIMTGLMEGNYIFHIVDICGIEYTLNVIVPPYIPNSFSITQRPGCDLGFGSARMISDVNVVSAVLINAPSSYTGTLPLNLSIISANSFYLSNVPDGNYVIQSINSCGVSRTDTIAISGYTQTTSNVVIQRNCGSFNLQFTHASNASGTILYWLQKLDVSTGNWVHPSSGIIYVNGSDPNTGNSLLLNASVNNLNLAFSGQFRILKSFQTFSANGGSIDCVKEIYSFEVDPNPIIDSVNQFGCSNGNSEAVVNVIGTPPFQYRITTKDGNPFLINNGNSNYFINLAPGIYNFQAEDSCGNLVNRIIEITNLAPLHITSSILCNAQNGSLAVPNISFLTYEWWKDNATTTILSTTNALNFIPFNNPNDFGVYHVRIVNTLNSSSCLNTELTFVISDALNNPHAGNDNTITYCGNQGTVNLQNLLSGTFDNNGFWIELSNSNGSLIGSNWDTTNVSFGTYQFSYQVNGFCSNSDEAIITINFNQNPEVLNLIPNYSVCENDTVQIVGDQNNISYTYTWTGPNGFISNNPNIEILNAQPEQSGNYTLIISNGICNSVPYVVNVLIANSPEFYIQDLCSDNVKTLQVVPINNSFNIEDVSYNWSGPNGYISNSNPIQINEEAIGDYSVTVDNGTCVLNETITVLNLLCAIPKGISPNDDGLNDYFDLSGFDVKELKIFNRYGLEVYSQSAYKKEWYGQDFKGNVLPAATYYYVILQTTGESKTGWVYLQR</sequence>
<dbReference type="InterPro" id="IPR026341">
    <property type="entry name" value="T9SS_type_B"/>
</dbReference>
<protein>
    <recommendedName>
        <fullName evidence="4">Gliding motility-associated C-terminal domain-containing protein</fullName>
    </recommendedName>
</protein>
<dbReference type="InterPro" id="IPR013783">
    <property type="entry name" value="Ig-like_fold"/>
</dbReference>
<evidence type="ECO:0000313" key="2">
    <source>
        <dbReference type="EMBL" id="CCG52506.1"/>
    </source>
</evidence>
<dbReference type="AlphaFoldDB" id="H8XSC1"/>
<proteinExistence type="predicted"/>